<sequence length="105" mass="11574">MRMCQPPYCARANHFGFCHGRSLNANTRVRFGNNMYVLVRYAESNINVQRQHGHAARRNRAGSGCGQDGIHATRSNASKGILVALRDLTDRTEATADIVSLKEGS</sequence>
<organism evidence="1">
    <name type="scientific">Craspedostauros australis</name>
    <dbReference type="NCBI Taxonomy" id="1486917"/>
    <lineage>
        <taxon>Eukaryota</taxon>
        <taxon>Sar</taxon>
        <taxon>Stramenopiles</taxon>
        <taxon>Ochrophyta</taxon>
        <taxon>Bacillariophyta</taxon>
        <taxon>Bacillariophyceae</taxon>
        <taxon>Bacillariophycidae</taxon>
        <taxon>Naviculales</taxon>
        <taxon>Naviculaceae</taxon>
        <taxon>Craspedostauros</taxon>
    </lineage>
</organism>
<proteinExistence type="predicted"/>
<protein>
    <submittedName>
        <fullName evidence="1">Uncharacterized protein</fullName>
    </submittedName>
</protein>
<dbReference type="EMBL" id="HBEF01018126">
    <property type="protein sequence ID" value="CAD8339097.1"/>
    <property type="molecule type" value="Transcribed_RNA"/>
</dbReference>
<evidence type="ECO:0000313" key="1">
    <source>
        <dbReference type="EMBL" id="CAD8339097.1"/>
    </source>
</evidence>
<dbReference type="AlphaFoldDB" id="A0A7R9ZPY8"/>
<gene>
    <name evidence="1" type="ORF">CAUS1442_LOCUS11230</name>
</gene>
<accession>A0A7R9ZPY8</accession>
<reference evidence="1" key="1">
    <citation type="submission" date="2021-01" db="EMBL/GenBank/DDBJ databases">
        <authorList>
            <person name="Corre E."/>
            <person name="Pelletier E."/>
            <person name="Niang G."/>
            <person name="Scheremetjew M."/>
            <person name="Finn R."/>
            <person name="Kale V."/>
            <person name="Holt S."/>
            <person name="Cochrane G."/>
            <person name="Meng A."/>
            <person name="Brown T."/>
            <person name="Cohen L."/>
        </authorList>
    </citation>
    <scope>NUCLEOTIDE SEQUENCE</scope>
    <source>
        <strain evidence="1">CCMP3328</strain>
    </source>
</reference>
<name>A0A7R9ZPY8_9STRA</name>